<dbReference type="InterPro" id="IPR036390">
    <property type="entry name" value="WH_DNA-bd_sf"/>
</dbReference>
<dbReference type="PANTHER" id="PTHR34580:SF3">
    <property type="entry name" value="PROTEIN PAFB"/>
    <property type="match status" value="1"/>
</dbReference>
<evidence type="ECO:0000313" key="3">
    <source>
        <dbReference type="EMBL" id="VAX00768.1"/>
    </source>
</evidence>
<evidence type="ECO:0000259" key="1">
    <source>
        <dbReference type="Pfam" id="PF08279"/>
    </source>
</evidence>
<dbReference type="PROSITE" id="PS52050">
    <property type="entry name" value="WYL"/>
    <property type="match status" value="1"/>
</dbReference>
<protein>
    <submittedName>
        <fullName evidence="3">Transcriptional regulator, DeoR family</fullName>
    </submittedName>
</protein>
<name>A0A3B1AN33_9ZZZZ</name>
<proteinExistence type="predicted"/>
<sequence length="227" mass="26223">MRKADRLFQIIQILRSHRLVTTARFLAEQLEVTERTIYRDIKDLILSGVPILSEAGVGYILQKGFDLPPLMFTDNELTAITLGARLVESWSDLELANAAKLAIQKIKSVVPERLQTRFEHEHLFSPFRQIKPHVAELLASCRLATDSKHKIEIEYFSLSDEKSRRCVLPLALFFWGTVWTLAAWCELRQGFRTFRIDRITKLIILNDVFNETTGRTLNDYLNNSCDN</sequence>
<dbReference type="Gene3D" id="1.10.10.10">
    <property type="entry name" value="Winged helix-like DNA-binding domain superfamily/Winged helix DNA-binding domain"/>
    <property type="match status" value="1"/>
</dbReference>
<dbReference type="InterPro" id="IPR051534">
    <property type="entry name" value="CBASS_pafABC_assoc_protein"/>
</dbReference>
<gene>
    <name evidence="3" type="ORF">MNBD_GAMMA22-886</name>
</gene>
<accession>A0A3B1AN33</accession>
<dbReference type="AlphaFoldDB" id="A0A3B1AN33"/>
<dbReference type="Pfam" id="PF13280">
    <property type="entry name" value="WYL"/>
    <property type="match status" value="1"/>
</dbReference>
<feature type="domain" description="WYL" evidence="2">
    <location>
        <begin position="137"/>
        <end position="202"/>
    </location>
</feature>
<reference evidence="3" key="1">
    <citation type="submission" date="2018-06" db="EMBL/GenBank/DDBJ databases">
        <authorList>
            <person name="Zhirakovskaya E."/>
        </authorList>
    </citation>
    <scope>NUCLEOTIDE SEQUENCE</scope>
</reference>
<organism evidence="3">
    <name type="scientific">hydrothermal vent metagenome</name>
    <dbReference type="NCBI Taxonomy" id="652676"/>
    <lineage>
        <taxon>unclassified sequences</taxon>
        <taxon>metagenomes</taxon>
        <taxon>ecological metagenomes</taxon>
    </lineage>
</organism>
<dbReference type="PANTHER" id="PTHR34580">
    <property type="match status" value="1"/>
</dbReference>
<evidence type="ECO:0000259" key="2">
    <source>
        <dbReference type="Pfam" id="PF13280"/>
    </source>
</evidence>
<feature type="domain" description="Helix-turn-helix type 11" evidence="1">
    <location>
        <begin position="6"/>
        <end position="60"/>
    </location>
</feature>
<dbReference type="InterPro" id="IPR013196">
    <property type="entry name" value="HTH_11"/>
</dbReference>
<dbReference type="Pfam" id="PF08279">
    <property type="entry name" value="HTH_11"/>
    <property type="match status" value="1"/>
</dbReference>
<dbReference type="SUPFAM" id="SSF46785">
    <property type="entry name" value="Winged helix' DNA-binding domain"/>
    <property type="match status" value="1"/>
</dbReference>
<dbReference type="InterPro" id="IPR026881">
    <property type="entry name" value="WYL_dom"/>
</dbReference>
<dbReference type="InterPro" id="IPR036388">
    <property type="entry name" value="WH-like_DNA-bd_sf"/>
</dbReference>
<dbReference type="EMBL" id="UOFS01000046">
    <property type="protein sequence ID" value="VAX00768.1"/>
    <property type="molecule type" value="Genomic_DNA"/>
</dbReference>